<keyword evidence="2" id="KW-1185">Reference proteome</keyword>
<evidence type="ECO:0000313" key="1">
    <source>
        <dbReference type="EMBL" id="KAJ1884269.1"/>
    </source>
</evidence>
<sequence length="446" mass="48563">MIQQQQAAATAAVSASTATQELDTLYEKLSNASLALKNLDPTMPQQKDTATSKSQTQTLGDNKTPQDISVSASVSSPAAADLGALSPKDATEEHAESIVRGPSECDPACACQRVLLAASPGVCGLCSGRPQVLAKQNDERLKALDDLEIASQRINELAHEKARHVDYIADLETRSSDQARKIDSQRDIIAGLKNDLSAMNDKFVDQVNMTAEIAHSRELVEAELEDLTQKLFTEANTMVSAEKKARFEAEKTTAHLRNIIADMEVRLANETLQSQELKERIEKMSAEYDELVVRRNIVSSRRGSFSSHHSDIVDIASMKRDGSLLNNSNGAGGGSGSMVFGVHGDGFRLGMHAISVMAGTKSLAGASTSGVPIRLDDVLFAEFRDFTTQTQSNRLVNYMTMPYIKNVVTEDIEPCLRFGPRPRISVRNVLEAISSNRLHVEEMSVQ</sequence>
<proteinExistence type="predicted"/>
<comment type="caution">
    <text evidence="1">The sequence shown here is derived from an EMBL/GenBank/DDBJ whole genome shotgun (WGS) entry which is preliminary data.</text>
</comment>
<organism evidence="1 2">
    <name type="scientific">Kickxella alabastrina</name>
    <dbReference type="NCBI Taxonomy" id="61397"/>
    <lineage>
        <taxon>Eukaryota</taxon>
        <taxon>Fungi</taxon>
        <taxon>Fungi incertae sedis</taxon>
        <taxon>Zoopagomycota</taxon>
        <taxon>Kickxellomycotina</taxon>
        <taxon>Kickxellomycetes</taxon>
        <taxon>Kickxellales</taxon>
        <taxon>Kickxellaceae</taxon>
        <taxon>Kickxella</taxon>
    </lineage>
</organism>
<evidence type="ECO:0000313" key="2">
    <source>
        <dbReference type="Proteomes" id="UP001150581"/>
    </source>
</evidence>
<gene>
    <name evidence="1" type="ORF">LPJ66_010691</name>
</gene>
<feature type="non-terminal residue" evidence="1">
    <location>
        <position position="446"/>
    </location>
</feature>
<accession>A0ACC1I079</accession>
<dbReference type="Proteomes" id="UP001150581">
    <property type="component" value="Unassembled WGS sequence"/>
</dbReference>
<name>A0ACC1I079_9FUNG</name>
<dbReference type="EMBL" id="JANBPG010002900">
    <property type="protein sequence ID" value="KAJ1884269.1"/>
    <property type="molecule type" value="Genomic_DNA"/>
</dbReference>
<protein>
    <submittedName>
        <fullName evidence="1">Uncharacterized protein</fullName>
    </submittedName>
</protein>
<reference evidence="1" key="1">
    <citation type="submission" date="2022-07" db="EMBL/GenBank/DDBJ databases">
        <title>Phylogenomic reconstructions and comparative analyses of Kickxellomycotina fungi.</title>
        <authorList>
            <person name="Reynolds N.K."/>
            <person name="Stajich J.E."/>
            <person name="Barry K."/>
            <person name="Grigoriev I.V."/>
            <person name="Crous P."/>
            <person name="Smith M.E."/>
        </authorList>
    </citation>
    <scope>NUCLEOTIDE SEQUENCE</scope>
    <source>
        <strain evidence="1">Benny 63K</strain>
    </source>
</reference>